<evidence type="ECO:0000313" key="2">
    <source>
        <dbReference type="Proteomes" id="UP000652219"/>
    </source>
</evidence>
<keyword evidence="2" id="KW-1185">Reference proteome</keyword>
<dbReference type="EMBL" id="WIGN01000205">
    <property type="protein sequence ID" value="KAF6804578.1"/>
    <property type="molecule type" value="Genomic_DNA"/>
</dbReference>
<protein>
    <recommendedName>
        <fullName evidence="3">F-box domain-containing protein</fullName>
    </recommendedName>
</protein>
<proteinExistence type="predicted"/>
<dbReference type="Proteomes" id="UP000652219">
    <property type="component" value="Unassembled WGS sequence"/>
</dbReference>
<organism evidence="1 2">
    <name type="scientific">Colletotrichum sojae</name>
    <dbReference type="NCBI Taxonomy" id="2175907"/>
    <lineage>
        <taxon>Eukaryota</taxon>
        <taxon>Fungi</taxon>
        <taxon>Dikarya</taxon>
        <taxon>Ascomycota</taxon>
        <taxon>Pezizomycotina</taxon>
        <taxon>Sordariomycetes</taxon>
        <taxon>Hypocreomycetidae</taxon>
        <taxon>Glomerellales</taxon>
        <taxon>Glomerellaceae</taxon>
        <taxon>Colletotrichum</taxon>
        <taxon>Colletotrichum orchidearum species complex</taxon>
    </lineage>
</organism>
<dbReference type="CDD" id="cd09917">
    <property type="entry name" value="F-box_SF"/>
    <property type="match status" value="1"/>
</dbReference>
<accession>A0A8H6J1T2</accession>
<evidence type="ECO:0008006" key="3">
    <source>
        <dbReference type="Google" id="ProtNLM"/>
    </source>
</evidence>
<dbReference type="AlphaFoldDB" id="A0A8H6J1T2"/>
<reference evidence="1 2" key="1">
    <citation type="journal article" date="2020" name="Phytopathology">
        <title>Genome Sequence Resources of Colletotrichum truncatum, C. plurivorum, C. musicola, and C. sojae: Four Species Pathogenic to Soybean (Glycine max).</title>
        <authorList>
            <person name="Rogerio F."/>
            <person name="Boufleur T.R."/>
            <person name="Ciampi-Guillardi M."/>
            <person name="Sukno S.A."/>
            <person name="Thon M.R."/>
            <person name="Massola Junior N.S."/>
            <person name="Baroncelli R."/>
        </authorList>
    </citation>
    <scope>NUCLEOTIDE SEQUENCE [LARGE SCALE GENOMIC DNA]</scope>
    <source>
        <strain evidence="1 2">LFN0009</strain>
    </source>
</reference>
<comment type="caution">
    <text evidence="1">The sequence shown here is derived from an EMBL/GenBank/DDBJ whole genome shotgun (WGS) entry which is preliminary data.</text>
</comment>
<gene>
    <name evidence="1" type="ORF">CSOJ01_10112</name>
</gene>
<name>A0A8H6J1T2_9PEZI</name>
<evidence type="ECO:0000313" key="1">
    <source>
        <dbReference type="EMBL" id="KAF6804578.1"/>
    </source>
</evidence>
<sequence length="167" mass="18768">MSSPLEHLQRLRTLVATSATDDADRLHLTFRTYPELKVFLYAVGLMASSIKLPPRILRLLAVPAGICGTAILTYETARRLVAYLRPPKVPKSTLPKQTLPLPTELILDILDRLAPQSVVAFAMTSRYNYFSFFPSGDPPALRNFASHVTFARLLERDLPHLTTWLHS</sequence>